<dbReference type="InParanoid" id="A0A2K1Y8Z6"/>
<keyword evidence="2" id="KW-0805">Transcription regulation</keyword>
<comment type="similarity">
    <text evidence="1">Belongs to the mTERF family.</text>
</comment>
<keyword evidence="5" id="KW-1185">Reference proteome</keyword>
<dbReference type="PANTHER" id="PTHR13068">
    <property type="entry name" value="CGI-12 PROTEIN-RELATED"/>
    <property type="match status" value="1"/>
</dbReference>
<dbReference type="Pfam" id="PF02536">
    <property type="entry name" value="mTERF"/>
    <property type="match status" value="1"/>
</dbReference>
<dbReference type="Gene3D" id="1.25.70.10">
    <property type="entry name" value="Transcription termination factor 3, mitochondrial"/>
    <property type="match status" value="1"/>
</dbReference>
<evidence type="ECO:0000313" key="5">
    <source>
        <dbReference type="Proteomes" id="UP000006729"/>
    </source>
</evidence>
<dbReference type="GO" id="GO:0006353">
    <property type="term" value="P:DNA-templated transcription termination"/>
    <property type="evidence" value="ECO:0007669"/>
    <property type="project" value="UniProtKB-KW"/>
</dbReference>
<sequence>MFYFLCKTILHHGSGRQTTATTLMLKHKHYLLQNLFMNARCVSSDANPNQQSFPVSYLINKCGFSLGSALSASKRLTFEIPDQPDAVIHMFKRYGFCDADIFRLIKRYPRVLSCNPDKTLLPRLEFFYSKGMSNTDIAHILCGCPLLLGRSLQNHVTPNFNLLSDLLLSDNKVISAARNDPFILFRHGDRYLKPFINLLQDHGVPRTQIASLICNWPRSIGVCLNHFRKCVEEVREKGYDPSSAEFIRAVVVLSQLGKSGWERKAVVYKSWGWSEKDILVAFRKNPWSLMTSESKIMAVMKFFVEKMDCESLYLAKHPNLLMYSLEKRLIPRALVLHFLLRNKLIDKKPNLNTLFVYSEKLFLEKFVNCFDEAPQLLKLYRDQSDLAK</sequence>
<evidence type="ECO:0000256" key="2">
    <source>
        <dbReference type="ARBA" id="ARBA00022472"/>
    </source>
</evidence>
<evidence type="ECO:0000313" key="4">
    <source>
        <dbReference type="EMBL" id="PNT09494.1"/>
    </source>
</evidence>
<dbReference type="AlphaFoldDB" id="A0A2K1Y8Z6"/>
<dbReference type="PANTHER" id="PTHR13068:SF166">
    <property type="entry name" value="TRANSCRIPTION TERMINATION FACTOR MTERF15, MITOCHONDRIAL-LIKE"/>
    <property type="match status" value="1"/>
</dbReference>
<gene>
    <name evidence="4" type="ORF">POPTR_012G046800</name>
</gene>
<dbReference type="GO" id="GO:0009507">
    <property type="term" value="C:chloroplast"/>
    <property type="evidence" value="ECO:0000318"/>
    <property type="project" value="GO_Central"/>
</dbReference>
<dbReference type="FunFam" id="1.25.70.10:FF:000001">
    <property type="entry name" value="Mitochondrial transcription termination factor-like"/>
    <property type="match status" value="1"/>
</dbReference>
<dbReference type="InterPro" id="IPR038538">
    <property type="entry name" value="MTERF_sf"/>
</dbReference>
<dbReference type="Proteomes" id="UP000006729">
    <property type="component" value="Chromosome 12"/>
</dbReference>
<keyword evidence="2" id="KW-0806">Transcription termination</keyword>
<dbReference type="SMR" id="A0A2K1Y8Z6"/>
<reference evidence="4 5" key="1">
    <citation type="journal article" date="2006" name="Science">
        <title>The genome of black cottonwood, Populus trichocarpa (Torr. &amp; Gray).</title>
        <authorList>
            <person name="Tuskan G.A."/>
            <person name="Difazio S."/>
            <person name="Jansson S."/>
            <person name="Bohlmann J."/>
            <person name="Grigoriev I."/>
            <person name="Hellsten U."/>
            <person name="Putnam N."/>
            <person name="Ralph S."/>
            <person name="Rombauts S."/>
            <person name="Salamov A."/>
            <person name="Schein J."/>
            <person name="Sterck L."/>
            <person name="Aerts A."/>
            <person name="Bhalerao R.R."/>
            <person name="Bhalerao R.P."/>
            <person name="Blaudez D."/>
            <person name="Boerjan W."/>
            <person name="Brun A."/>
            <person name="Brunner A."/>
            <person name="Busov V."/>
            <person name="Campbell M."/>
            <person name="Carlson J."/>
            <person name="Chalot M."/>
            <person name="Chapman J."/>
            <person name="Chen G.L."/>
            <person name="Cooper D."/>
            <person name="Coutinho P.M."/>
            <person name="Couturier J."/>
            <person name="Covert S."/>
            <person name="Cronk Q."/>
            <person name="Cunningham R."/>
            <person name="Davis J."/>
            <person name="Degroeve S."/>
            <person name="Dejardin A."/>
            <person name="Depamphilis C."/>
            <person name="Detter J."/>
            <person name="Dirks B."/>
            <person name="Dubchak I."/>
            <person name="Duplessis S."/>
            <person name="Ehlting J."/>
            <person name="Ellis B."/>
            <person name="Gendler K."/>
            <person name="Goodstein D."/>
            <person name="Gribskov M."/>
            <person name="Grimwood J."/>
            <person name="Groover A."/>
            <person name="Gunter L."/>
            <person name="Hamberger B."/>
            <person name="Heinze B."/>
            <person name="Helariutta Y."/>
            <person name="Henrissat B."/>
            <person name="Holligan D."/>
            <person name="Holt R."/>
            <person name="Huang W."/>
            <person name="Islam-Faridi N."/>
            <person name="Jones S."/>
            <person name="Jones-Rhoades M."/>
            <person name="Jorgensen R."/>
            <person name="Joshi C."/>
            <person name="Kangasjarvi J."/>
            <person name="Karlsson J."/>
            <person name="Kelleher C."/>
            <person name="Kirkpatrick R."/>
            <person name="Kirst M."/>
            <person name="Kohler A."/>
            <person name="Kalluri U."/>
            <person name="Larimer F."/>
            <person name="Leebens-Mack J."/>
            <person name="Leple J.C."/>
            <person name="Locascio P."/>
            <person name="Lou Y."/>
            <person name="Lucas S."/>
            <person name="Martin F."/>
            <person name="Montanini B."/>
            <person name="Napoli C."/>
            <person name="Nelson D.R."/>
            <person name="Nelson C."/>
            <person name="Nieminen K."/>
            <person name="Nilsson O."/>
            <person name="Pereda V."/>
            <person name="Peter G."/>
            <person name="Philippe R."/>
            <person name="Pilate G."/>
            <person name="Poliakov A."/>
            <person name="Razumovskaya J."/>
            <person name="Richardson P."/>
            <person name="Rinaldi C."/>
            <person name="Ritland K."/>
            <person name="Rouze P."/>
            <person name="Ryaboy D."/>
            <person name="Schmutz J."/>
            <person name="Schrader J."/>
            <person name="Segerman B."/>
            <person name="Shin H."/>
            <person name="Siddiqui A."/>
            <person name="Sterky F."/>
            <person name="Terry A."/>
            <person name="Tsai C.J."/>
            <person name="Uberbacher E."/>
            <person name="Unneberg P."/>
            <person name="Vahala J."/>
            <person name="Wall K."/>
            <person name="Wessler S."/>
            <person name="Yang G."/>
            <person name="Yin T."/>
            <person name="Douglas C."/>
            <person name="Marra M."/>
            <person name="Sandberg G."/>
            <person name="Van de Peer Y."/>
            <person name="Rokhsar D."/>
        </authorList>
    </citation>
    <scope>NUCLEOTIDE SEQUENCE [LARGE SCALE GENOMIC DNA]</scope>
    <source>
        <strain evidence="5">cv. Nisqually</strain>
    </source>
</reference>
<dbReference type="InterPro" id="IPR003690">
    <property type="entry name" value="MTERF"/>
</dbReference>
<dbReference type="GO" id="GO:0003676">
    <property type="term" value="F:nucleic acid binding"/>
    <property type="evidence" value="ECO:0007669"/>
    <property type="project" value="InterPro"/>
</dbReference>
<dbReference type="OMA" id="WGWSEEM"/>
<dbReference type="SMART" id="SM00733">
    <property type="entry name" value="Mterf"/>
    <property type="match status" value="6"/>
</dbReference>
<dbReference type="EMBL" id="CM009301">
    <property type="protein sequence ID" value="PNT09494.1"/>
    <property type="molecule type" value="Genomic_DNA"/>
</dbReference>
<proteinExistence type="inferred from homology"/>
<name>A0A2K1Y8Z6_POPTR</name>
<keyword evidence="3" id="KW-0809">Transit peptide</keyword>
<accession>A0A2K1Y8Z6</accession>
<dbReference type="GO" id="GO:0009658">
    <property type="term" value="P:chloroplast organization"/>
    <property type="evidence" value="ECO:0000318"/>
    <property type="project" value="GO_Central"/>
</dbReference>
<organism evidence="4 5">
    <name type="scientific">Populus trichocarpa</name>
    <name type="common">Western balsam poplar</name>
    <name type="synonym">Populus balsamifera subsp. trichocarpa</name>
    <dbReference type="NCBI Taxonomy" id="3694"/>
    <lineage>
        <taxon>Eukaryota</taxon>
        <taxon>Viridiplantae</taxon>
        <taxon>Streptophyta</taxon>
        <taxon>Embryophyta</taxon>
        <taxon>Tracheophyta</taxon>
        <taxon>Spermatophyta</taxon>
        <taxon>Magnoliopsida</taxon>
        <taxon>eudicotyledons</taxon>
        <taxon>Gunneridae</taxon>
        <taxon>Pentapetalae</taxon>
        <taxon>rosids</taxon>
        <taxon>fabids</taxon>
        <taxon>Malpighiales</taxon>
        <taxon>Salicaceae</taxon>
        <taxon>Saliceae</taxon>
        <taxon>Populus</taxon>
    </lineage>
</organism>
<dbReference type="Gramene" id="Potri.012G046800.1.v4.1">
    <property type="protein sequence ID" value="Potri.012G046800.1.v4.1"/>
    <property type="gene ID" value="Potri.012G046800.v4.1"/>
</dbReference>
<protein>
    <submittedName>
        <fullName evidence="4">Uncharacterized protein</fullName>
    </submittedName>
</protein>
<evidence type="ECO:0000256" key="1">
    <source>
        <dbReference type="ARBA" id="ARBA00007692"/>
    </source>
</evidence>
<evidence type="ECO:0000256" key="3">
    <source>
        <dbReference type="ARBA" id="ARBA00022946"/>
    </source>
</evidence>
<keyword evidence="2" id="KW-0804">Transcription</keyword>